<sequence length="340" mass="36787">MDLQALLEPHREESPAGVDLDAEGEIIALDMLAKWGAPEEEPEWEALRSACIAALERSHDLRPAVYLTAALLHTQGLPGFAEGLQLLRGLLEQHWESLFPTLDEDGDALERSSALFNLTNYHKVLKPLRHLPLVTDRAMGRFSLQDIEIAEGKVEAPEGDEGELPEVGVIQAVFRAVGQEATGELEAAVASATEEVAAIEDLFRDHGGSEQAPDLSRLKEQLQRIGVALRTYLPEGTGAGSEQGMPDSPSSAHDPPAVSASPDAPIAPAADGEIRSRREAVAAMQGIARYFRRHEPSSPVPLLMERAQRLVDMDFLTILRDVAPDAVAQGEKLRGDGNSE</sequence>
<feature type="domain" description="ImpA N-terminal" evidence="2">
    <location>
        <begin position="8"/>
        <end position="118"/>
    </location>
</feature>
<dbReference type="InterPro" id="IPR010657">
    <property type="entry name" value="ImpA_N"/>
</dbReference>
<dbReference type="PANTHER" id="PTHR37951">
    <property type="entry name" value="CYTOPLASMIC PROTEIN-RELATED"/>
    <property type="match status" value="1"/>
</dbReference>
<dbReference type="Proteomes" id="UP000814385">
    <property type="component" value="Unassembled WGS sequence"/>
</dbReference>
<comment type="caution">
    <text evidence="3">The sequence shown here is derived from an EMBL/GenBank/DDBJ whole genome shotgun (WGS) entry which is preliminary data.</text>
</comment>
<evidence type="ECO:0000313" key="3">
    <source>
        <dbReference type="EMBL" id="MCG6657495.1"/>
    </source>
</evidence>
<dbReference type="PANTHER" id="PTHR37951:SF1">
    <property type="entry name" value="TYPE VI SECRETION SYSTEM COMPONENT TSSA1"/>
    <property type="match status" value="1"/>
</dbReference>
<keyword evidence="4" id="KW-1185">Reference proteome</keyword>
<name>A0ABS9P8S5_9GAMM</name>
<dbReference type="NCBIfam" id="TIGR03363">
    <property type="entry name" value="VI_chp_8"/>
    <property type="match status" value="1"/>
</dbReference>
<reference evidence="3 4" key="1">
    <citation type="submission" date="2020-05" db="EMBL/GenBank/DDBJ databases">
        <title>Comparative genomic analysis of denitrifying bacteria from Halomonas genus.</title>
        <authorList>
            <person name="Wang L."/>
            <person name="Shao Z."/>
        </authorList>
    </citation>
    <scope>NUCLEOTIDE SEQUENCE [LARGE SCALE GENOMIC DNA]</scope>
    <source>
        <strain evidence="3 4">A4</strain>
    </source>
</reference>
<accession>A0ABS9P8S5</accession>
<dbReference type="InterPro" id="IPR017740">
    <property type="entry name" value="TssA-like"/>
</dbReference>
<dbReference type="Pfam" id="PF06812">
    <property type="entry name" value="ImpA_N"/>
    <property type="match status" value="1"/>
</dbReference>
<evidence type="ECO:0000259" key="2">
    <source>
        <dbReference type="Pfam" id="PF06812"/>
    </source>
</evidence>
<organism evidence="3 4">
    <name type="scientific">Billgrantia campisalis</name>
    <dbReference type="NCBI Taxonomy" id="74661"/>
    <lineage>
        <taxon>Bacteria</taxon>
        <taxon>Pseudomonadati</taxon>
        <taxon>Pseudomonadota</taxon>
        <taxon>Gammaproteobacteria</taxon>
        <taxon>Oceanospirillales</taxon>
        <taxon>Halomonadaceae</taxon>
        <taxon>Billgrantia</taxon>
    </lineage>
</organism>
<evidence type="ECO:0000256" key="1">
    <source>
        <dbReference type="SAM" id="MobiDB-lite"/>
    </source>
</evidence>
<dbReference type="EMBL" id="JABFUC010000004">
    <property type="protein sequence ID" value="MCG6657495.1"/>
    <property type="molecule type" value="Genomic_DNA"/>
</dbReference>
<gene>
    <name evidence="3" type="primary">tssA</name>
    <name evidence="3" type="ORF">HOP52_06910</name>
</gene>
<proteinExistence type="predicted"/>
<feature type="region of interest" description="Disordered" evidence="1">
    <location>
        <begin position="234"/>
        <end position="268"/>
    </location>
</feature>
<feature type="compositionally biased region" description="Low complexity" evidence="1">
    <location>
        <begin position="246"/>
        <end position="268"/>
    </location>
</feature>
<protein>
    <submittedName>
        <fullName evidence="3">Type VI secretion system protein TssA</fullName>
    </submittedName>
</protein>
<evidence type="ECO:0000313" key="4">
    <source>
        <dbReference type="Proteomes" id="UP000814385"/>
    </source>
</evidence>
<dbReference type="RefSeq" id="WP_238976630.1">
    <property type="nucleotide sequence ID" value="NZ_JABFUC010000004.1"/>
</dbReference>